<proteinExistence type="predicted"/>
<name>A0ABU0AM02_9BACI</name>
<dbReference type="RefSeq" id="WP_307477575.1">
    <property type="nucleotide sequence ID" value="NZ_JAUSUB010000022.1"/>
</dbReference>
<keyword evidence="2" id="KW-1185">Reference proteome</keyword>
<reference evidence="1 2" key="1">
    <citation type="submission" date="2023-07" db="EMBL/GenBank/DDBJ databases">
        <title>Genomic Encyclopedia of Type Strains, Phase IV (KMG-IV): sequencing the most valuable type-strain genomes for metagenomic binning, comparative biology and taxonomic classification.</title>
        <authorList>
            <person name="Goeker M."/>
        </authorList>
    </citation>
    <scope>NUCLEOTIDE SEQUENCE [LARGE SCALE GENOMIC DNA]</scope>
    <source>
        <strain evidence="1 2">DSM 23494</strain>
    </source>
</reference>
<accession>A0ABU0AM02</accession>
<dbReference type="Proteomes" id="UP001238088">
    <property type="component" value="Unassembled WGS sequence"/>
</dbReference>
<evidence type="ECO:0000313" key="2">
    <source>
        <dbReference type="Proteomes" id="UP001238088"/>
    </source>
</evidence>
<organism evidence="1 2">
    <name type="scientific">Cytobacillus purgationiresistens</name>
    <dbReference type="NCBI Taxonomy" id="863449"/>
    <lineage>
        <taxon>Bacteria</taxon>
        <taxon>Bacillati</taxon>
        <taxon>Bacillota</taxon>
        <taxon>Bacilli</taxon>
        <taxon>Bacillales</taxon>
        <taxon>Bacillaceae</taxon>
        <taxon>Cytobacillus</taxon>
    </lineage>
</organism>
<sequence length="80" mass="9214">MTKHQINEDRVLLKLKFNGKQLNFTSANFFEALEKLRKYLDEKQIQILCNGAALNVYPSLMSRLMGMEGGLTNYVMEGKQ</sequence>
<dbReference type="EMBL" id="JAUSUB010000022">
    <property type="protein sequence ID" value="MDQ0272290.1"/>
    <property type="molecule type" value="Genomic_DNA"/>
</dbReference>
<gene>
    <name evidence="1" type="ORF">J2S17_004182</name>
</gene>
<evidence type="ECO:0008006" key="3">
    <source>
        <dbReference type="Google" id="ProtNLM"/>
    </source>
</evidence>
<evidence type="ECO:0000313" key="1">
    <source>
        <dbReference type="EMBL" id="MDQ0272290.1"/>
    </source>
</evidence>
<protein>
    <recommendedName>
        <fullName evidence="3">STAS domain-containing protein</fullName>
    </recommendedName>
</protein>
<comment type="caution">
    <text evidence="1">The sequence shown here is derived from an EMBL/GenBank/DDBJ whole genome shotgun (WGS) entry which is preliminary data.</text>
</comment>